<sequence>MDSQNKQVWRKEAVVASASGKDFSVLYRTDFHELLQELLLHPQIKKSHFKPRSGHRLSELRDGEWMHEIWAFVQEEHLEAEGVLPYILYSDETHVNPSGRKVHPIVVFLALPPRIMQQGGLFRYLAYLPSFTGAEIGLNKKRDKAELKELRRSVLLPSVDLVLGQPKADSYRCQTFHVGASRTPMKLVPIPCNYVADGLEAGNFLLVKANSKHPDVHSLIPKEQLDNPDALYPQRTEKRTRKIVKRIKQLMKEGADGKRQAKNLMDDWSLQCAEESPLAGFAGTDCYRLIQPDPMHQADKGDTESALDLLKDSLDEDGIALIDERLATIQPMHGLALPSRGLSTVKMYASQQAALLRCLPVALLGLEGEVATALRVVIPAYLDFERLRDLDVHDEESLARLEAACRRYQMLALENLGGFRSFKTSKFHAHGKYVPLIRWLGSATLASASPGEATHKIIKEGYLNSNKKSGGLEEQIRDHGRNLDLARSISADPATDMPARSAGQLAVQTLSHQLINHSKRLHYKQLSSGSSADAAWLERRPELLHLERCLRLYLGALAGLPDAADLDILPDAKGDLLCDRQVRGGGLVRATPACF</sequence>
<dbReference type="EMBL" id="JALJOT010000002">
    <property type="protein sequence ID" value="KAK9917457.1"/>
    <property type="molecule type" value="Genomic_DNA"/>
</dbReference>
<evidence type="ECO:0008006" key="3">
    <source>
        <dbReference type="Google" id="ProtNLM"/>
    </source>
</evidence>
<accession>A0ABR2Z0J3</accession>
<protein>
    <recommendedName>
        <fullName evidence="3">DDE-1 domain-containing protein</fullName>
    </recommendedName>
</protein>
<gene>
    <name evidence="1" type="ORF">WJX75_004513</name>
</gene>
<name>A0ABR2Z0J3_9CHLO</name>
<dbReference type="InterPro" id="IPR041078">
    <property type="entry name" value="Plavaka"/>
</dbReference>
<organism evidence="1 2">
    <name type="scientific">Coccomyxa subellipsoidea</name>
    <dbReference type="NCBI Taxonomy" id="248742"/>
    <lineage>
        <taxon>Eukaryota</taxon>
        <taxon>Viridiplantae</taxon>
        <taxon>Chlorophyta</taxon>
        <taxon>core chlorophytes</taxon>
        <taxon>Trebouxiophyceae</taxon>
        <taxon>Trebouxiophyceae incertae sedis</taxon>
        <taxon>Coccomyxaceae</taxon>
        <taxon>Coccomyxa</taxon>
    </lineage>
</organism>
<dbReference type="Proteomes" id="UP001491310">
    <property type="component" value="Unassembled WGS sequence"/>
</dbReference>
<comment type="caution">
    <text evidence="1">The sequence shown here is derived from an EMBL/GenBank/DDBJ whole genome shotgun (WGS) entry which is preliminary data.</text>
</comment>
<evidence type="ECO:0000313" key="1">
    <source>
        <dbReference type="EMBL" id="KAK9917457.1"/>
    </source>
</evidence>
<keyword evidence="2" id="KW-1185">Reference proteome</keyword>
<proteinExistence type="predicted"/>
<dbReference type="Pfam" id="PF18759">
    <property type="entry name" value="Plavaka"/>
    <property type="match status" value="1"/>
</dbReference>
<reference evidence="1 2" key="1">
    <citation type="journal article" date="2024" name="Nat. Commun.">
        <title>Phylogenomics reveals the evolutionary origins of lichenization in chlorophyte algae.</title>
        <authorList>
            <person name="Puginier C."/>
            <person name="Libourel C."/>
            <person name="Otte J."/>
            <person name="Skaloud P."/>
            <person name="Haon M."/>
            <person name="Grisel S."/>
            <person name="Petersen M."/>
            <person name="Berrin J.G."/>
            <person name="Delaux P.M."/>
            <person name="Dal Grande F."/>
            <person name="Keller J."/>
        </authorList>
    </citation>
    <scope>NUCLEOTIDE SEQUENCE [LARGE SCALE GENOMIC DNA]</scope>
    <source>
        <strain evidence="1 2">SAG 216-7</strain>
    </source>
</reference>
<evidence type="ECO:0000313" key="2">
    <source>
        <dbReference type="Proteomes" id="UP001491310"/>
    </source>
</evidence>